<keyword evidence="3" id="KW-0479">Metal-binding</keyword>
<keyword evidence="5" id="KW-0812">Transmembrane</keyword>
<evidence type="ECO:0000256" key="1">
    <source>
        <dbReference type="ARBA" id="ARBA00022553"/>
    </source>
</evidence>
<comment type="similarity">
    <text evidence="4">Belongs to the alkaline phosphatase family.</text>
</comment>
<dbReference type="OrthoDB" id="9794455at2"/>
<comment type="cofactor">
    <cofactor evidence="3">
        <name>Zn(2+)</name>
        <dbReference type="ChEBI" id="CHEBI:29105"/>
    </cofactor>
    <text evidence="3">Binds 2 Zn(2+) ions.</text>
</comment>
<dbReference type="SMART" id="SM00098">
    <property type="entry name" value="alkPPc"/>
    <property type="match status" value="1"/>
</dbReference>
<reference evidence="7 8" key="1">
    <citation type="submission" date="2019-03" db="EMBL/GenBank/DDBJ databases">
        <title>Genomic Encyclopedia of Type Strains, Phase IV (KMG-IV): sequencing the most valuable type-strain genomes for metagenomic binning, comparative biology and taxonomic classification.</title>
        <authorList>
            <person name="Goeker M."/>
        </authorList>
    </citation>
    <scope>NUCLEOTIDE SEQUENCE [LARGE SCALE GENOMIC DNA]</scope>
    <source>
        <strain evidence="7 8">DSM 21153</strain>
    </source>
</reference>
<name>A0A4R1YM82_9RHOB</name>
<feature type="binding site" evidence="3">
    <location>
        <position position="182"/>
    </location>
    <ligand>
        <name>Mg(2+)</name>
        <dbReference type="ChEBI" id="CHEBI:18420"/>
    </ligand>
</feature>
<dbReference type="InterPro" id="IPR017850">
    <property type="entry name" value="Alkaline_phosphatase_core_sf"/>
</dbReference>
<dbReference type="GO" id="GO:0004035">
    <property type="term" value="F:alkaline phosphatase activity"/>
    <property type="evidence" value="ECO:0007669"/>
    <property type="project" value="TreeGrafter"/>
</dbReference>
<dbReference type="PANTHER" id="PTHR11596">
    <property type="entry name" value="ALKALINE PHOSPHATASE"/>
    <property type="match status" value="1"/>
</dbReference>
<sequence length="518" mass="55432">MSFKISRRALLAASVCVPLVTPIAAPAATFDTAKNVILFISDGASWGTWDMASYWEYGEKGQQAYDSFDVKLGMITTPLNTASTPQYSGEQKVFYDPDKAWDTTPVSGSYGGRTSHFAGYDYIKRDYTDSAAAGTALATGEKSYNNAVDFDDFGQPLGFISQQIKEELGKAVGVVSSVPYSHATPATFGAQNISRNSYGEIAKQMVFEGTLDLIMGGGHPLYDSNGQLRANPSFANETGSGGGYTPASVWNALNDGSAGMSLIQTKEQFEALASGDLVIDGRLFGLPQVGDTLQYNRSGHFAGANAFEVAQNDNVPTLETMTLGALNHLSKDEDGFFVMIEGGAVDWAAHANHTARIIEEQVDFNRSVAAAVDWVNTWSSWEETLMIVLTDHGNAMPMGPNSNTIAFEPIQNNGQGNLPGVRWHYGTHTNENTLMWAHGAGADLFLSQIIGTDPGLVTFTGHNETGEYIDNTAVYRVIAQASGLGGDDLAPVPLPAGVWLFGSGLLLLAGLRRRTRAA</sequence>
<dbReference type="PANTHER" id="PTHR11596:SF5">
    <property type="entry name" value="ALKALINE PHOSPHATASE"/>
    <property type="match status" value="1"/>
</dbReference>
<feature type="binding site" evidence="3">
    <location>
        <position position="341"/>
    </location>
    <ligand>
        <name>Mg(2+)</name>
        <dbReference type="ChEBI" id="CHEBI:18420"/>
    </ligand>
</feature>
<accession>A0A4R1YM82</accession>
<keyword evidence="5" id="KW-0472">Membrane</keyword>
<evidence type="ECO:0000256" key="6">
    <source>
        <dbReference type="SAM" id="SignalP"/>
    </source>
</evidence>
<evidence type="ECO:0000313" key="7">
    <source>
        <dbReference type="EMBL" id="TCM78343.1"/>
    </source>
</evidence>
<evidence type="ECO:0000256" key="4">
    <source>
        <dbReference type="RuleBase" id="RU003946"/>
    </source>
</evidence>
<feature type="chain" id="PRO_5020472188" evidence="6">
    <location>
        <begin position="28"/>
        <end position="518"/>
    </location>
</feature>
<keyword evidence="6" id="KW-0732">Signal</keyword>
<dbReference type="CDD" id="cd16012">
    <property type="entry name" value="ALP"/>
    <property type="match status" value="1"/>
</dbReference>
<evidence type="ECO:0000313" key="8">
    <source>
        <dbReference type="Proteomes" id="UP000295277"/>
    </source>
</evidence>
<gene>
    <name evidence="7" type="ORF">EV216_12619</name>
</gene>
<keyword evidence="3" id="KW-0862">Zinc</keyword>
<keyword evidence="8" id="KW-1185">Reference proteome</keyword>
<feature type="binding site" evidence="3">
    <location>
        <position position="350"/>
    </location>
    <ligand>
        <name>Zn(2+)</name>
        <dbReference type="ChEBI" id="CHEBI:29105"/>
        <label>2</label>
    </ligand>
</feature>
<dbReference type="RefSeq" id="WP_132696300.1">
    <property type="nucleotide sequence ID" value="NZ_SLVM01000026.1"/>
</dbReference>
<feature type="active site" description="Phosphoserine intermediate" evidence="2">
    <location>
        <position position="130"/>
    </location>
</feature>
<dbReference type="PRINTS" id="PR00113">
    <property type="entry name" value="ALKPHPHTASE"/>
</dbReference>
<comment type="caution">
    <text evidence="7">The sequence shown here is derived from an EMBL/GenBank/DDBJ whole genome shotgun (WGS) entry which is preliminary data.</text>
</comment>
<comment type="cofactor">
    <cofactor evidence="3">
        <name>Mg(2+)</name>
        <dbReference type="ChEBI" id="CHEBI:18420"/>
    </cofactor>
    <text evidence="3">Binds 1 Mg(2+) ion.</text>
</comment>
<evidence type="ECO:0000256" key="3">
    <source>
        <dbReference type="PIRSR" id="PIRSR601952-2"/>
    </source>
</evidence>
<keyword evidence="5" id="KW-1133">Transmembrane helix</keyword>
<protein>
    <submittedName>
        <fullName evidence="7">Alkaline phosphatase</fullName>
    </submittedName>
</protein>
<dbReference type="EMBL" id="SLVM01000026">
    <property type="protein sequence ID" value="TCM78343.1"/>
    <property type="molecule type" value="Genomic_DNA"/>
</dbReference>
<proteinExistence type="inferred from homology"/>
<dbReference type="Gene3D" id="3.40.720.10">
    <property type="entry name" value="Alkaline Phosphatase, subunit A"/>
    <property type="match status" value="1"/>
</dbReference>
<dbReference type="InterPro" id="IPR001952">
    <property type="entry name" value="Alkaline_phosphatase"/>
</dbReference>
<dbReference type="Proteomes" id="UP000295277">
    <property type="component" value="Unassembled WGS sequence"/>
</dbReference>
<dbReference type="SUPFAM" id="SSF53649">
    <property type="entry name" value="Alkaline phosphatase-like"/>
    <property type="match status" value="1"/>
</dbReference>
<evidence type="ECO:0000256" key="2">
    <source>
        <dbReference type="PIRSR" id="PIRSR601952-1"/>
    </source>
</evidence>
<feature type="binding site" evidence="3">
    <location>
        <position position="392"/>
    </location>
    <ligand>
        <name>Zn(2+)</name>
        <dbReference type="ChEBI" id="CHEBI:29105"/>
        <label>2</label>
    </ligand>
</feature>
<feature type="transmembrane region" description="Helical" evidence="5">
    <location>
        <begin position="492"/>
        <end position="511"/>
    </location>
</feature>
<dbReference type="GO" id="GO:0046872">
    <property type="term" value="F:metal ion binding"/>
    <property type="evidence" value="ECO:0007669"/>
    <property type="project" value="UniProtKB-KW"/>
</dbReference>
<keyword evidence="1" id="KW-0597">Phosphoprotein</keyword>
<feature type="binding site" evidence="3">
    <location>
        <position position="184"/>
    </location>
    <ligand>
        <name>Mg(2+)</name>
        <dbReference type="ChEBI" id="CHEBI:18420"/>
    </ligand>
</feature>
<feature type="signal peptide" evidence="6">
    <location>
        <begin position="1"/>
        <end position="27"/>
    </location>
</feature>
<feature type="binding site" evidence="3">
    <location>
        <position position="346"/>
    </location>
    <ligand>
        <name>Zn(2+)</name>
        <dbReference type="ChEBI" id="CHEBI:29105"/>
        <label>2</label>
    </ligand>
</feature>
<dbReference type="Pfam" id="PF00245">
    <property type="entry name" value="Alk_phosphatase"/>
    <property type="match status" value="1"/>
</dbReference>
<dbReference type="AlphaFoldDB" id="A0A4R1YM82"/>
<keyword evidence="3" id="KW-0460">Magnesium</keyword>
<evidence type="ECO:0000256" key="5">
    <source>
        <dbReference type="SAM" id="Phobius"/>
    </source>
</evidence>
<organism evidence="7 8">
    <name type="scientific">Rhodovulum steppense</name>
    <dbReference type="NCBI Taxonomy" id="540251"/>
    <lineage>
        <taxon>Bacteria</taxon>
        <taxon>Pseudomonadati</taxon>
        <taxon>Pseudomonadota</taxon>
        <taxon>Alphaproteobacteria</taxon>
        <taxon>Rhodobacterales</taxon>
        <taxon>Paracoccaceae</taxon>
        <taxon>Rhodovulum</taxon>
    </lineage>
</organism>
<feature type="binding site" evidence="3">
    <location>
        <position position="391"/>
    </location>
    <ligand>
        <name>Zn(2+)</name>
        <dbReference type="ChEBI" id="CHEBI:29105"/>
        <label>2</label>
    </ligand>
</feature>